<organism evidence="1">
    <name type="scientific">uncultured Caudovirales phage</name>
    <dbReference type="NCBI Taxonomy" id="2100421"/>
    <lineage>
        <taxon>Viruses</taxon>
        <taxon>Duplodnaviria</taxon>
        <taxon>Heunggongvirae</taxon>
        <taxon>Uroviricota</taxon>
        <taxon>Caudoviricetes</taxon>
        <taxon>Peduoviridae</taxon>
        <taxon>Maltschvirus</taxon>
        <taxon>Maltschvirus maltsch</taxon>
    </lineage>
</organism>
<name>A0A6J5MRG2_9CAUD</name>
<accession>A0A6J5MRG2</accession>
<reference evidence="1" key="1">
    <citation type="submission" date="2020-04" db="EMBL/GenBank/DDBJ databases">
        <authorList>
            <person name="Chiriac C."/>
            <person name="Salcher M."/>
            <person name="Ghai R."/>
            <person name="Kavagutti S V."/>
        </authorList>
    </citation>
    <scope>NUCLEOTIDE SEQUENCE</scope>
</reference>
<dbReference type="EMBL" id="LR796517">
    <property type="protein sequence ID" value="CAB4149414.1"/>
    <property type="molecule type" value="Genomic_DNA"/>
</dbReference>
<evidence type="ECO:0000313" key="1">
    <source>
        <dbReference type="EMBL" id="CAB4149414.1"/>
    </source>
</evidence>
<protein>
    <submittedName>
        <fullName evidence="1">Uncharacterized protein</fullName>
    </submittedName>
</protein>
<proteinExistence type="predicted"/>
<gene>
    <name evidence="1" type="ORF">UFOVP542_15</name>
</gene>
<sequence length="74" mass="8886">MGKRGRPKTVSNDVHVARYYIPDTKRDDTVRFKAMEERAYKAYEDLHMLAFDEPIGWFEVNRIKRRISAILERQ</sequence>